<dbReference type="GeneID" id="54486882"/>
<organism evidence="2 3">
    <name type="scientific">Pseudovirgaria hyperparasitica</name>
    <dbReference type="NCBI Taxonomy" id="470096"/>
    <lineage>
        <taxon>Eukaryota</taxon>
        <taxon>Fungi</taxon>
        <taxon>Dikarya</taxon>
        <taxon>Ascomycota</taxon>
        <taxon>Pezizomycotina</taxon>
        <taxon>Dothideomycetes</taxon>
        <taxon>Dothideomycetes incertae sedis</taxon>
        <taxon>Acrospermales</taxon>
        <taxon>Acrospermaceae</taxon>
        <taxon>Pseudovirgaria</taxon>
    </lineage>
</organism>
<accession>A0A6A6VUZ9</accession>
<evidence type="ECO:0000313" key="2">
    <source>
        <dbReference type="EMBL" id="KAF2753699.1"/>
    </source>
</evidence>
<gene>
    <name evidence="2" type="ORF">EJ05DRAFT_489879</name>
</gene>
<sequence>MCDDPPSSLYYINGDAAMLHCETDARTTGGATTVLSTIVITPTGSEQQPSTVVFTSIEGLQTALSTTLSSDGSGAQSSATSTVAHTQTEGCVSSGGRVGVGVGVGLGIPLMFAVFVVAFYLGRKTRRADVSVETEATVYRYELDADETRVGRTEVGAANTYQADANRGSGVRAPDIIKPNGSIQYHPAKVIDTI</sequence>
<feature type="transmembrane region" description="Helical" evidence="1">
    <location>
        <begin position="98"/>
        <end position="121"/>
    </location>
</feature>
<keyword evidence="3" id="KW-1185">Reference proteome</keyword>
<evidence type="ECO:0000256" key="1">
    <source>
        <dbReference type="SAM" id="Phobius"/>
    </source>
</evidence>
<evidence type="ECO:0000313" key="3">
    <source>
        <dbReference type="Proteomes" id="UP000799437"/>
    </source>
</evidence>
<dbReference type="Proteomes" id="UP000799437">
    <property type="component" value="Unassembled WGS sequence"/>
</dbReference>
<dbReference type="AlphaFoldDB" id="A0A6A6VUZ9"/>
<name>A0A6A6VUZ9_9PEZI</name>
<keyword evidence="1" id="KW-1133">Transmembrane helix</keyword>
<reference evidence="2" key="1">
    <citation type="journal article" date="2020" name="Stud. Mycol.">
        <title>101 Dothideomycetes genomes: a test case for predicting lifestyles and emergence of pathogens.</title>
        <authorList>
            <person name="Haridas S."/>
            <person name="Albert R."/>
            <person name="Binder M."/>
            <person name="Bloem J."/>
            <person name="Labutti K."/>
            <person name="Salamov A."/>
            <person name="Andreopoulos B."/>
            <person name="Baker S."/>
            <person name="Barry K."/>
            <person name="Bills G."/>
            <person name="Bluhm B."/>
            <person name="Cannon C."/>
            <person name="Castanera R."/>
            <person name="Culley D."/>
            <person name="Daum C."/>
            <person name="Ezra D."/>
            <person name="Gonzalez J."/>
            <person name="Henrissat B."/>
            <person name="Kuo A."/>
            <person name="Liang C."/>
            <person name="Lipzen A."/>
            <person name="Lutzoni F."/>
            <person name="Magnuson J."/>
            <person name="Mondo S."/>
            <person name="Nolan M."/>
            <person name="Ohm R."/>
            <person name="Pangilinan J."/>
            <person name="Park H.-J."/>
            <person name="Ramirez L."/>
            <person name="Alfaro M."/>
            <person name="Sun H."/>
            <person name="Tritt A."/>
            <person name="Yoshinaga Y."/>
            <person name="Zwiers L.-H."/>
            <person name="Turgeon B."/>
            <person name="Goodwin S."/>
            <person name="Spatafora J."/>
            <person name="Crous P."/>
            <person name="Grigoriev I."/>
        </authorList>
    </citation>
    <scope>NUCLEOTIDE SEQUENCE</scope>
    <source>
        <strain evidence="2">CBS 121739</strain>
    </source>
</reference>
<dbReference type="EMBL" id="ML996583">
    <property type="protein sequence ID" value="KAF2753699.1"/>
    <property type="molecule type" value="Genomic_DNA"/>
</dbReference>
<proteinExistence type="predicted"/>
<keyword evidence="1" id="KW-0472">Membrane</keyword>
<evidence type="ECO:0008006" key="4">
    <source>
        <dbReference type="Google" id="ProtNLM"/>
    </source>
</evidence>
<dbReference type="RefSeq" id="XP_033596150.1">
    <property type="nucleotide sequence ID" value="XM_033745828.1"/>
</dbReference>
<keyword evidence="1" id="KW-0812">Transmembrane</keyword>
<protein>
    <recommendedName>
        <fullName evidence="4">Mid2 domain-containing protein</fullName>
    </recommendedName>
</protein>